<dbReference type="EMBL" id="CP054301">
    <property type="protein sequence ID" value="QKK81854.1"/>
    <property type="molecule type" value="Genomic_DNA"/>
</dbReference>
<dbReference type="KEGG" id="mpri:MP3633_3127"/>
<dbReference type="Proteomes" id="UP000509371">
    <property type="component" value="Chromosome"/>
</dbReference>
<name>A0A859CZA4_9GAMM</name>
<feature type="domain" description="HTH-like" evidence="1">
    <location>
        <begin position="13"/>
        <end position="69"/>
    </location>
</feature>
<organism evidence="2 3">
    <name type="scientific">Marinomonas primoryensis</name>
    <dbReference type="NCBI Taxonomy" id="178399"/>
    <lineage>
        <taxon>Bacteria</taxon>
        <taxon>Pseudomonadati</taxon>
        <taxon>Pseudomonadota</taxon>
        <taxon>Gammaproteobacteria</taxon>
        <taxon>Oceanospirillales</taxon>
        <taxon>Oceanospirillaceae</taxon>
        <taxon>Marinomonas</taxon>
    </lineage>
</organism>
<evidence type="ECO:0000259" key="1">
    <source>
        <dbReference type="Pfam" id="PF13276"/>
    </source>
</evidence>
<accession>A0A859CZA4</accession>
<evidence type="ECO:0000313" key="3">
    <source>
        <dbReference type="Proteomes" id="UP000509371"/>
    </source>
</evidence>
<dbReference type="InterPro" id="IPR025948">
    <property type="entry name" value="HTH-like_dom"/>
</dbReference>
<reference evidence="2 3" key="1">
    <citation type="submission" date="2020-06" db="EMBL/GenBank/DDBJ databases">
        <authorList>
            <person name="Voronona O.L."/>
            <person name="Aksenova E.I."/>
            <person name="Kunda M.S."/>
            <person name="Semenov A.N."/>
            <person name="Ryzhova N."/>
        </authorList>
    </citation>
    <scope>NUCLEOTIDE SEQUENCE [LARGE SCALE GENOMIC DNA]</scope>
    <source>
        <strain evidence="2 3">MPKMM3633</strain>
    </source>
</reference>
<sequence length="78" mass="9320">MSSYYYEPVVRSEDEEIKQRMVEIFEASFYSYEKRRLVIDLKKASFKIGVFKTARLMKTWGLVAKRPKKPHYYVMGNG</sequence>
<protein>
    <submittedName>
        <fullName evidence="2">Transposase</fullName>
    </submittedName>
</protein>
<dbReference type="Pfam" id="PF13276">
    <property type="entry name" value="HTH_21"/>
    <property type="match status" value="1"/>
</dbReference>
<gene>
    <name evidence="2" type="ORF">MP3633_3127</name>
</gene>
<proteinExistence type="predicted"/>
<evidence type="ECO:0000313" key="2">
    <source>
        <dbReference type="EMBL" id="QKK81854.1"/>
    </source>
</evidence>
<dbReference type="AlphaFoldDB" id="A0A859CZA4"/>